<evidence type="ECO:0000256" key="7">
    <source>
        <dbReference type="ARBA" id="ARBA00022840"/>
    </source>
</evidence>
<dbReference type="InterPro" id="IPR036097">
    <property type="entry name" value="HisK_dim/P_sf"/>
</dbReference>
<dbReference type="GO" id="GO:0000155">
    <property type="term" value="F:phosphorelay sensor kinase activity"/>
    <property type="evidence" value="ECO:0007669"/>
    <property type="project" value="InterPro"/>
</dbReference>
<feature type="transmembrane region" description="Helical" evidence="9">
    <location>
        <begin position="101"/>
        <end position="119"/>
    </location>
</feature>
<evidence type="ECO:0000256" key="6">
    <source>
        <dbReference type="ARBA" id="ARBA00022777"/>
    </source>
</evidence>
<dbReference type="GO" id="GO:0005524">
    <property type="term" value="F:ATP binding"/>
    <property type="evidence" value="ECO:0007669"/>
    <property type="project" value="UniProtKB-KW"/>
</dbReference>
<keyword evidence="8" id="KW-0902">Two-component regulatory system</keyword>
<dbReference type="AlphaFoldDB" id="I0INL5"/>
<dbReference type="Pfam" id="PF02518">
    <property type="entry name" value="HATPase_c"/>
    <property type="match status" value="1"/>
</dbReference>
<dbReference type="PANTHER" id="PTHR42878:SF7">
    <property type="entry name" value="SENSOR HISTIDINE KINASE GLRK"/>
    <property type="match status" value="1"/>
</dbReference>
<reference evidence="12" key="2">
    <citation type="submission" date="2012-03" db="EMBL/GenBank/DDBJ databases">
        <title>The complete genome sequence of the pioneer microbe on fresh volcanic deposit, Leptospirillum ferrooxidans strain C2-3.</title>
        <authorList>
            <person name="Fujimura R."/>
            <person name="Sato Y."/>
            <person name="Nishizawa T."/>
            <person name="Nanba K."/>
            <person name="Oshima K."/>
            <person name="Hattori M."/>
            <person name="Kamijo T."/>
            <person name="Ohta H."/>
        </authorList>
    </citation>
    <scope>NUCLEOTIDE SEQUENCE [LARGE SCALE GENOMIC DNA]</scope>
    <source>
        <strain evidence="12">C2-3</strain>
    </source>
</reference>
<dbReference type="InterPro" id="IPR050351">
    <property type="entry name" value="BphY/WalK/GraS-like"/>
</dbReference>
<evidence type="ECO:0000256" key="1">
    <source>
        <dbReference type="ARBA" id="ARBA00000085"/>
    </source>
</evidence>
<keyword evidence="4" id="KW-0808">Transferase</keyword>
<keyword evidence="3" id="KW-0597">Phosphoprotein</keyword>
<dbReference type="InterPro" id="IPR005467">
    <property type="entry name" value="His_kinase_dom"/>
</dbReference>
<feature type="transmembrane region" description="Helical" evidence="9">
    <location>
        <begin position="70"/>
        <end position="89"/>
    </location>
</feature>
<evidence type="ECO:0000313" key="11">
    <source>
        <dbReference type="EMBL" id="BAM06864.1"/>
    </source>
</evidence>
<keyword evidence="9" id="KW-0812">Transmembrane</keyword>
<dbReference type="SUPFAM" id="SSF55874">
    <property type="entry name" value="ATPase domain of HSP90 chaperone/DNA topoisomerase II/histidine kinase"/>
    <property type="match status" value="1"/>
</dbReference>
<dbReference type="InterPro" id="IPR036890">
    <property type="entry name" value="HATPase_C_sf"/>
</dbReference>
<comment type="catalytic activity">
    <reaction evidence="1">
        <text>ATP + protein L-histidine = ADP + protein N-phospho-L-histidine.</text>
        <dbReference type="EC" id="2.7.13.3"/>
    </reaction>
</comment>
<evidence type="ECO:0000256" key="5">
    <source>
        <dbReference type="ARBA" id="ARBA00022741"/>
    </source>
</evidence>
<dbReference type="EC" id="2.7.13.3" evidence="2"/>
<keyword evidence="6 11" id="KW-0418">Kinase</keyword>
<keyword evidence="7" id="KW-0067">ATP-binding</keyword>
<dbReference type="PRINTS" id="PR00344">
    <property type="entry name" value="BCTRLSENSOR"/>
</dbReference>
<dbReference type="GO" id="GO:0000156">
    <property type="term" value="F:phosphorelay response regulator activity"/>
    <property type="evidence" value="ECO:0007669"/>
    <property type="project" value="TreeGrafter"/>
</dbReference>
<gene>
    <name evidence="11" type="ordered locus">LFE_1173</name>
</gene>
<accession>I0INL5</accession>
<protein>
    <recommendedName>
        <fullName evidence="2">histidine kinase</fullName>
        <ecNumber evidence="2">2.7.13.3</ecNumber>
    </recommendedName>
</protein>
<proteinExistence type="predicted"/>
<dbReference type="InterPro" id="IPR003594">
    <property type="entry name" value="HATPase_dom"/>
</dbReference>
<evidence type="ECO:0000256" key="3">
    <source>
        <dbReference type="ARBA" id="ARBA00022553"/>
    </source>
</evidence>
<dbReference type="GO" id="GO:0030295">
    <property type="term" value="F:protein kinase activator activity"/>
    <property type="evidence" value="ECO:0007669"/>
    <property type="project" value="TreeGrafter"/>
</dbReference>
<name>I0INL5_LEPFC</name>
<dbReference type="InterPro" id="IPR003661">
    <property type="entry name" value="HisK_dim/P_dom"/>
</dbReference>
<feature type="transmembrane region" description="Helical" evidence="9">
    <location>
        <begin position="27"/>
        <end position="50"/>
    </location>
</feature>
<dbReference type="Proteomes" id="UP000007382">
    <property type="component" value="Chromosome"/>
</dbReference>
<dbReference type="Gene3D" id="1.10.287.130">
    <property type="match status" value="1"/>
</dbReference>
<evidence type="ECO:0000256" key="8">
    <source>
        <dbReference type="ARBA" id="ARBA00023012"/>
    </source>
</evidence>
<keyword evidence="9" id="KW-0472">Membrane</keyword>
<dbReference type="PANTHER" id="PTHR42878">
    <property type="entry name" value="TWO-COMPONENT HISTIDINE KINASE"/>
    <property type="match status" value="1"/>
</dbReference>
<dbReference type="STRING" id="1162668.LFE_1173"/>
<keyword evidence="12" id="KW-1185">Reference proteome</keyword>
<dbReference type="Gene3D" id="3.30.565.10">
    <property type="entry name" value="Histidine kinase-like ATPase, C-terminal domain"/>
    <property type="match status" value="1"/>
</dbReference>
<evidence type="ECO:0000256" key="9">
    <source>
        <dbReference type="SAM" id="Phobius"/>
    </source>
</evidence>
<reference evidence="11 12" key="1">
    <citation type="journal article" date="2012" name="J. Bacteriol.">
        <title>Complete Genome Sequence of Leptospirillum ferrooxidans Strain C2-3, Isolated from a Fresh Volcanic Ash Deposit on the Island of Miyake, Japan.</title>
        <authorList>
            <person name="Fujimura R."/>
            <person name="Sato Y."/>
            <person name="Nishizawa T."/>
            <person name="Oshima K."/>
            <person name="Kim S.-W."/>
            <person name="Hattori M."/>
            <person name="Kamijo T."/>
            <person name="Ohta H."/>
        </authorList>
    </citation>
    <scope>NUCLEOTIDE SEQUENCE [LARGE SCALE GENOMIC DNA]</scope>
    <source>
        <strain evidence="11 12">C2-3</strain>
    </source>
</reference>
<dbReference type="Pfam" id="PF00512">
    <property type="entry name" value="HisKA"/>
    <property type="match status" value="1"/>
</dbReference>
<dbReference type="SMART" id="SM00388">
    <property type="entry name" value="HisKA"/>
    <property type="match status" value="1"/>
</dbReference>
<dbReference type="HOGENOM" id="CLU_530735_0_0_0"/>
<evidence type="ECO:0000259" key="10">
    <source>
        <dbReference type="PROSITE" id="PS50109"/>
    </source>
</evidence>
<dbReference type="OrthoDB" id="9808408at2"/>
<dbReference type="CDD" id="cd00075">
    <property type="entry name" value="HATPase"/>
    <property type="match status" value="1"/>
</dbReference>
<keyword evidence="9" id="KW-1133">Transmembrane helix</keyword>
<evidence type="ECO:0000256" key="2">
    <source>
        <dbReference type="ARBA" id="ARBA00012438"/>
    </source>
</evidence>
<dbReference type="SMART" id="SM00387">
    <property type="entry name" value="HATPase_c"/>
    <property type="match status" value="1"/>
</dbReference>
<evidence type="ECO:0000313" key="12">
    <source>
        <dbReference type="Proteomes" id="UP000007382"/>
    </source>
</evidence>
<dbReference type="KEGG" id="lfc:LFE_1173"/>
<dbReference type="SUPFAM" id="SSF47384">
    <property type="entry name" value="Homodimeric domain of signal transducing histidine kinase"/>
    <property type="match status" value="1"/>
</dbReference>
<dbReference type="PROSITE" id="PS50109">
    <property type="entry name" value="HIS_KIN"/>
    <property type="match status" value="1"/>
</dbReference>
<dbReference type="InterPro" id="IPR004358">
    <property type="entry name" value="Sig_transdc_His_kin-like_C"/>
</dbReference>
<evidence type="ECO:0000256" key="4">
    <source>
        <dbReference type="ARBA" id="ARBA00022679"/>
    </source>
</evidence>
<dbReference type="PATRIC" id="fig|1162668.3.peg.1364"/>
<feature type="domain" description="Histidine kinase" evidence="10">
    <location>
        <begin position="317"/>
        <end position="528"/>
    </location>
</feature>
<dbReference type="RefSeq" id="WP_014449354.1">
    <property type="nucleotide sequence ID" value="NC_017094.1"/>
</dbReference>
<keyword evidence="5" id="KW-0547">Nucleotide-binding</keyword>
<dbReference type="EMBL" id="AP012342">
    <property type="protein sequence ID" value="BAM06864.1"/>
    <property type="molecule type" value="Genomic_DNA"/>
</dbReference>
<dbReference type="eggNOG" id="COG2205">
    <property type="taxonomic scope" value="Bacteria"/>
</dbReference>
<sequence>MKTDSESNHPEGLIETDPFPQAANKNVLLLAALLFLLIFVTDALTPQSLVVSILLDIPIALTGLTLRKKATVSLVLLGLFANTFAGIINARTEGSIDTVALLNRIFSAVSFFLVGYLTLKVQENAHETGVASSERSRAIRENKIRTFLAGISAQNSPDRLLRELTGHLLTLFSARGVIISPSDHDRWRSATYSSPDGLWFWEAGESLPGGLSLLAQKSFSPTWISKPSLFPILDNNQVSKGVVARISLSPIDQEADSGQFLYLFILEPGENSILAILTEIAPIIEEVVARVRLLSYLTQYNQVLLHRNSVIHDLIYGVSHDIRTPLIANSINMKLALDGAYGPISDEFSSVLEQTILSNQSILELSNSLLLLSRFELDELNLIFEAVRIDCLLMEVLFDLDPLLQSKSLCLVTDLEEITQNGDGASLKRMFQNLIDNAIKWSPHGGTVKISSKRERSGVTIDIVDEGPGVPDSMHSRLFTRFGGIHSGSGFGLGLYIAQQIAKRHDALIEYHPSSPGSCFRIVFRTQEILL</sequence>
<organism evidence="11 12">
    <name type="scientific">Leptospirillum ferrooxidans (strain C2-3)</name>
    <dbReference type="NCBI Taxonomy" id="1162668"/>
    <lineage>
        <taxon>Bacteria</taxon>
        <taxon>Pseudomonadati</taxon>
        <taxon>Nitrospirota</taxon>
        <taxon>Nitrospiria</taxon>
        <taxon>Nitrospirales</taxon>
        <taxon>Nitrospiraceae</taxon>
        <taxon>Leptospirillum</taxon>
    </lineage>
</organism>
<dbReference type="GO" id="GO:0007234">
    <property type="term" value="P:osmosensory signaling via phosphorelay pathway"/>
    <property type="evidence" value="ECO:0007669"/>
    <property type="project" value="TreeGrafter"/>
</dbReference>